<comment type="subcellular location">
    <subcellularLocation>
        <location evidence="1">Secreted</location>
    </subcellularLocation>
</comment>
<dbReference type="AlphaFoldDB" id="A0A2G5SJ54"/>
<reference evidence="7" key="1">
    <citation type="submission" date="2017-10" db="EMBL/GenBank/DDBJ databases">
        <title>Rapid genome shrinkage in a self-fertile nematode reveals novel sperm competition proteins.</title>
        <authorList>
            <person name="Yin D."/>
            <person name="Schwarz E.M."/>
            <person name="Thomas C.G."/>
            <person name="Felde R.L."/>
            <person name="Korf I.F."/>
            <person name="Cutter A.D."/>
            <person name="Schartner C.M."/>
            <person name="Ralston E.J."/>
            <person name="Meyer B.J."/>
            <person name="Haag E.S."/>
        </authorList>
    </citation>
    <scope>NUCLEOTIDE SEQUENCE [LARGE SCALE GENOMIC DNA]</scope>
    <source>
        <strain evidence="7">JU1422</strain>
    </source>
</reference>
<dbReference type="Pfam" id="PF01060">
    <property type="entry name" value="TTR-52"/>
    <property type="match status" value="1"/>
</dbReference>
<dbReference type="OrthoDB" id="5813817at2759"/>
<evidence type="ECO:0000256" key="5">
    <source>
        <dbReference type="SAM" id="SignalP"/>
    </source>
</evidence>
<evidence type="ECO:0000313" key="6">
    <source>
        <dbReference type="EMBL" id="PIC15088.1"/>
    </source>
</evidence>
<dbReference type="InterPro" id="IPR038479">
    <property type="entry name" value="Transthyretin-like_sf"/>
</dbReference>
<evidence type="ECO:0000256" key="2">
    <source>
        <dbReference type="ARBA" id="ARBA00010112"/>
    </source>
</evidence>
<accession>A0A2G5SJ54</accession>
<gene>
    <name evidence="6" type="primary">Cni-ttr-37</name>
    <name evidence="6" type="synonym">Cnig_chr_X.g22198</name>
    <name evidence="6" type="ORF">B9Z55_022198</name>
</gene>
<dbReference type="Proteomes" id="UP000230233">
    <property type="component" value="Chromosome X"/>
</dbReference>
<organism evidence="6 7">
    <name type="scientific">Caenorhabditis nigoni</name>
    <dbReference type="NCBI Taxonomy" id="1611254"/>
    <lineage>
        <taxon>Eukaryota</taxon>
        <taxon>Metazoa</taxon>
        <taxon>Ecdysozoa</taxon>
        <taxon>Nematoda</taxon>
        <taxon>Chromadorea</taxon>
        <taxon>Rhabditida</taxon>
        <taxon>Rhabditina</taxon>
        <taxon>Rhabditomorpha</taxon>
        <taxon>Rhabditoidea</taxon>
        <taxon>Rhabditidae</taxon>
        <taxon>Peloderinae</taxon>
        <taxon>Caenorhabditis</taxon>
    </lineage>
</organism>
<evidence type="ECO:0000256" key="1">
    <source>
        <dbReference type="ARBA" id="ARBA00004613"/>
    </source>
</evidence>
<evidence type="ECO:0000256" key="3">
    <source>
        <dbReference type="ARBA" id="ARBA00022525"/>
    </source>
</evidence>
<dbReference type="InterPro" id="IPR001534">
    <property type="entry name" value="Transthyretin-like"/>
</dbReference>
<dbReference type="GO" id="GO:0009986">
    <property type="term" value="C:cell surface"/>
    <property type="evidence" value="ECO:0007669"/>
    <property type="project" value="InterPro"/>
</dbReference>
<dbReference type="EMBL" id="PDUG01000006">
    <property type="protein sequence ID" value="PIC15088.1"/>
    <property type="molecule type" value="Genomic_DNA"/>
</dbReference>
<protein>
    <submittedName>
        <fullName evidence="6">Uncharacterized protein</fullName>
    </submittedName>
</protein>
<dbReference type="PANTHER" id="PTHR21700:SF51">
    <property type="entry name" value="TRANSTHYRETIN-LIKE FAMILY PROTEIN"/>
    <property type="match status" value="1"/>
</dbReference>
<comment type="caution">
    <text evidence="6">The sequence shown here is derived from an EMBL/GenBank/DDBJ whole genome shotgun (WGS) entry which is preliminary data.</text>
</comment>
<keyword evidence="7" id="KW-1185">Reference proteome</keyword>
<evidence type="ECO:0000256" key="4">
    <source>
        <dbReference type="ARBA" id="ARBA00022729"/>
    </source>
</evidence>
<dbReference type="GO" id="GO:0005576">
    <property type="term" value="C:extracellular region"/>
    <property type="evidence" value="ECO:0007669"/>
    <property type="project" value="UniProtKB-SubCell"/>
</dbReference>
<dbReference type="Gene3D" id="2.60.40.3330">
    <property type="match status" value="1"/>
</dbReference>
<feature type="signal peptide" evidence="5">
    <location>
        <begin position="1"/>
        <end position="22"/>
    </location>
</feature>
<keyword evidence="4 5" id="KW-0732">Signal</keyword>
<comment type="similarity">
    <text evidence="2">Belongs to the nematode transthyretin-like family.</text>
</comment>
<name>A0A2G5SJ54_9PELO</name>
<keyword evidence="3" id="KW-0964">Secreted</keyword>
<dbReference type="PANTHER" id="PTHR21700">
    <property type="entry name" value="TRANSTHYRETIN-LIKE FAMILY PROTEIN-RELATED"/>
    <property type="match status" value="1"/>
</dbReference>
<feature type="chain" id="PRO_5013848687" evidence="5">
    <location>
        <begin position="23"/>
        <end position="150"/>
    </location>
</feature>
<proteinExistence type="inferred from homology"/>
<evidence type="ECO:0000313" key="7">
    <source>
        <dbReference type="Proteomes" id="UP000230233"/>
    </source>
</evidence>
<sequence length="150" mass="17046">MKQFQVTSLLLSIFCSTALSRATETVNELPIQAVSVSGRLFCGENPLVNVPVKLIDKDHGDDRDDLLDEKRTDEEGKFHVTGGTFEKGTIEPALKIYHDCNDEEVKCQKRLFWNIPQKYVTTDLYKIPVFNLGSINLELGFGNEKRDCRH</sequence>